<dbReference type="PANTHER" id="PTHR12935:SF0">
    <property type="entry name" value="GAMMA-GLUTAMYLCYCLOTRANSFERASE"/>
    <property type="match status" value="1"/>
</dbReference>
<keyword evidence="2" id="KW-0456">Lyase</keyword>
<evidence type="ECO:0000256" key="5">
    <source>
        <dbReference type="SAM" id="MobiDB-lite"/>
    </source>
</evidence>
<keyword evidence="8" id="KW-1185">Reference proteome</keyword>
<feature type="active site" description="Proton acceptor" evidence="3">
    <location>
        <position position="155"/>
    </location>
</feature>
<evidence type="ECO:0000256" key="2">
    <source>
        <dbReference type="ARBA" id="ARBA00023239"/>
    </source>
</evidence>
<evidence type="ECO:0000256" key="1">
    <source>
        <dbReference type="ARBA" id="ARBA00012346"/>
    </source>
</evidence>
<feature type="region of interest" description="Disordered" evidence="5">
    <location>
        <begin position="195"/>
        <end position="234"/>
    </location>
</feature>
<gene>
    <name evidence="7" type="ORF">NA56DRAFT_647002</name>
</gene>
<feature type="transmembrane region" description="Helical" evidence="6">
    <location>
        <begin position="309"/>
        <end position="328"/>
    </location>
</feature>
<evidence type="ECO:0000256" key="6">
    <source>
        <dbReference type="SAM" id="Phobius"/>
    </source>
</evidence>
<feature type="binding site" evidence="4">
    <location>
        <begin position="57"/>
        <end position="62"/>
    </location>
    <ligand>
        <name>substrate</name>
    </ligand>
</feature>
<dbReference type="PANTHER" id="PTHR12935">
    <property type="entry name" value="GAMMA-GLUTAMYLCYCLOTRANSFERASE"/>
    <property type="match status" value="1"/>
</dbReference>
<evidence type="ECO:0000256" key="4">
    <source>
        <dbReference type="PIRSR" id="PIRSR617939-2"/>
    </source>
</evidence>
<feature type="transmembrane region" description="Helical" evidence="6">
    <location>
        <begin position="282"/>
        <end position="303"/>
    </location>
</feature>
<organism evidence="7 8">
    <name type="scientific">Hyaloscypha hepaticicola</name>
    <dbReference type="NCBI Taxonomy" id="2082293"/>
    <lineage>
        <taxon>Eukaryota</taxon>
        <taxon>Fungi</taxon>
        <taxon>Dikarya</taxon>
        <taxon>Ascomycota</taxon>
        <taxon>Pezizomycotina</taxon>
        <taxon>Leotiomycetes</taxon>
        <taxon>Helotiales</taxon>
        <taxon>Hyaloscyphaceae</taxon>
        <taxon>Hyaloscypha</taxon>
    </lineage>
</organism>
<dbReference type="OrthoDB" id="2017317at2759"/>
<keyword evidence="6" id="KW-0472">Membrane</keyword>
<evidence type="ECO:0000313" key="7">
    <source>
        <dbReference type="EMBL" id="PMD19693.1"/>
    </source>
</evidence>
<evidence type="ECO:0000313" key="8">
    <source>
        <dbReference type="Proteomes" id="UP000235672"/>
    </source>
</evidence>
<keyword evidence="6" id="KW-1133">Transmembrane helix</keyword>
<keyword evidence="6" id="KW-0812">Transmembrane</keyword>
<dbReference type="STRING" id="1745343.A0A2J6Q080"/>
<dbReference type="Proteomes" id="UP000235672">
    <property type="component" value="Unassembled WGS sequence"/>
</dbReference>
<accession>A0A2J6Q080</accession>
<dbReference type="InterPro" id="IPR017939">
    <property type="entry name" value="G-Glutamylcylcotransferase"/>
</dbReference>
<dbReference type="AlphaFoldDB" id="A0A2J6Q080"/>
<proteinExistence type="predicted"/>
<name>A0A2J6Q080_9HELO</name>
<sequence length="377" mass="41272">MATTTPSQTTSQAPCSLPKLWKLLKFPKPHTYCRTQLPSTSPTRLTPTASEEKTILYLAYGSNLSAETFKGNRGIRPLSAVNVHVPSLTLTFDLAGIPYIEPCFANTQYRTPPSSKPAPTSIRSSDYHKDRWTKGLIGVVYEVTPEDYRTIIATEGGGASYHDVIVPCYALPKGTKLVDSTPSGAPFMAHTLLSPRDSDSTSYQDQNTNNSQAGVVGGGGGEVSKKSGVTRPDPSYAQPSARYLKLITDGGEEHDLPAEYMAYLYNIRPYTITTRKQKVGQALFLALWMPIVMAVFGVSKLLADGDGRVPAWWVAIMTLVFKCVWGSYDAVFKGVFGDGERTVYEDGEEGDEKCVGMKWGCGRGRVRLETDEKRVVI</sequence>
<protein>
    <recommendedName>
        <fullName evidence="1">gamma-glutamylcyclotransferase</fullName>
        <ecNumber evidence="1">4.3.2.9</ecNumber>
    </recommendedName>
</protein>
<dbReference type="Gene3D" id="3.10.490.10">
    <property type="entry name" value="Gamma-glutamyl cyclotransferase-like"/>
    <property type="match status" value="1"/>
</dbReference>
<feature type="compositionally biased region" description="Polar residues" evidence="5">
    <location>
        <begin position="200"/>
        <end position="213"/>
    </location>
</feature>
<evidence type="ECO:0000256" key="3">
    <source>
        <dbReference type="PIRSR" id="PIRSR617939-1"/>
    </source>
</evidence>
<dbReference type="EC" id="4.3.2.9" evidence="1"/>
<reference evidence="7 8" key="1">
    <citation type="submission" date="2016-05" db="EMBL/GenBank/DDBJ databases">
        <title>A degradative enzymes factory behind the ericoid mycorrhizal symbiosis.</title>
        <authorList>
            <consortium name="DOE Joint Genome Institute"/>
            <person name="Martino E."/>
            <person name="Morin E."/>
            <person name="Grelet G."/>
            <person name="Kuo A."/>
            <person name="Kohler A."/>
            <person name="Daghino S."/>
            <person name="Barry K."/>
            <person name="Choi C."/>
            <person name="Cichocki N."/>
            <person name="Clum A."/>
            <person name="Copeland A."/>
            <person name="Hainaut M."/>
            <person name="Haridas S."/>
            <person name="Labutti K."/>
            <person name="Lindquist E."/>
            <person name="Lipzen A."/>
            <person name="Khouja H.-R."/>
            <person name="Murat C."/>
            <person name="Ohm R."/>
            <person name="Olson A."/>
            <person name="Spatafora J."/>
            <person name="Veneault-Fourrey C."/>
            <person name="Henrissat B."/>
            <person name="Grigoriev I."/>
            <person name="Martin F."/>
            <person name="Perotto S."/>
        </authorList>
    </citation>
    <scope>NUCLEOTIDE SEQUENCE [LARGE SCALE GENOMIC DNA]</scope>
    <source>
        <strain evidence="7 8">UAMH 7357</strain>
    </source>
</reference>
<dbReference type="GO" id="GO:0003839">
    <property type="term" value="F:gamma-glutamylcyclotransferase activity"/>
    <property type="evidence" value="ECO:0007669"/>
    <property type="project" value="UniProtKB-EC"/>
</dbReference>
<feature type="binding site" evidence="4">
    <location>
        <position position="243"/>
    </location>
    <ligand>
        <name>substrate</name>
    </ligand>
</feature>
<dbReference type="EMBL" id="KZ613488">
    <property type="protein sequence ID" value="PMD19693.1"/>
    <property type="molecule type" value="Genomic_DNA"/>
</dbReference>